<feature type="compositionally biased region" description="Low complexity" evidence="1">
    <location>
        <begin position="267"/>
        <end position="288"/>
    </location>
</feature>
<evidence type="ECO:0000313" key="5">
    <source>
        <dbReference type="EMBL" id="TMW61349.1"/>
    </source>
</evidence>
<dbReference type="PANTHER" id="PTHR31145:SF6">
    <property type="entry name" value="INTEGRAL MEMBRANE PROTEIN (AFU_ORTHOLOGUE AFUA_7G01610)"/>
    <property type="match status" value="1"/>
</dbReference>
<accession>A0A8K1FHT2</accession>
<feature type="transmembrane region" description="Helical" evidence="2">
    <location>
        <begin position="752"/>
        <end position="770"/>
    </location>
</feature>
<keyword evidence="2" id="KW-0472">Membrane</keyword>
<organism evidence="5 6">
    <name type="scientific">Pythium oligandrum</name>
    <name type="common">Mycoparasitic fungus</name>
    <dbReference type="NCBI Taxonomy" id="41045"/>
    <lineage>
        <taxon>Eukaryota</taxon>
        <taxon>Sar</taxon>
        <taxon>Stramenopiles</taxon>
        <taxon>Oomycota</taxon>
        <taxon>Peronosporomycetes</taxon>
        <taxon>Pythiales</taxon>
        <taxon>Pythiaceae</taxon>
        <taxon>Pythium</taxon>
    </lineage>
</organism>
<feature type="transmembrane region" description="Helical" evidence="2">
    <location>
        <begin position="692"/>
        <end position="715"/>
    </location>
</feature>
<feature type="region of interest" description="Disordered" evidence="1">
    <location>
        <begin position="897"/>
        <end position="976"/>
    </location>
</feature>
<feature type="signal peptide" evidence="3">
    <location>
        <begin position="1"/>
        <end position="22"/>
    </location>
</feature>
<feature type="transmembrane region" description="Helical" evidence="2">
    <location>
        <begin position="657"/>
        <end position="680"/>
    </location>
</feature>
<feature type="region of interest" description="Disordered" evidence="1">
    <location>
        <begin position="62"/>
        <end position="117"/>
    </location>
</feature>
<feature type="domain" description="TRP C-terminal" evidence="4">
    <location>
        <begin position="597"/>
        <end position="886"/>
    </location>
</feature>
<dbReference type="InterPro" id="IPR010308">
    <property type="entry name" value="TRP_C"/>
</dbReference>
<feature type="chain" id="PRO_5035471769" description="TRP C-terminal domain-containing protein" evidence="3">
    <location>
        <begin position="23"/>
        <end position="976"/>
    </location>
</feature>
<keyword evidence="3" id="KW-0732">Signal</keyword>
<feature type="region of interest" description="Disordered" evidence="1">
    <location>
        <begin position="155"/>
        <end position="296"/>
    </location>
</feature>
<sequence>MRIVSSLLVAAAALATTVRADASTVELSGNAAVTTKDTSTISVSALSSVTSPLSQLTDSLKLTEPSTVAPSPSPSATTKTPSSTTSTPSSTKPSSTPASSTGSGEGESTATPYPTADGGSYAGSTATGVVGEPIKCAFRYSLPVASNLQAELQRAAESKKETTTSTTGSYTGSSTGTSGSLSDATGTTEPGTGSSTGTIPSAGDSSSTGTTPLPTSSTLAPKVTTRTPTTTTTSPSPSRTTTTRPSTGSTTGDVGRVLAEVSAGEPTTTTTDGAAGSTTGATEGSLSGSLGGTTVGDTTVDTTVVTGEFSCDATFYGAWSQLGLTCGGEELDVTKAVAQSQCLIYGGLQTLITDLKMCMSVCKFPKCENDAWDYTAEDGFTSEIYKNLNFVDLVQYSGLTKDVVSPAVSSVFSNLTFSTDRQCSYTDEDSFSACQCENFAAASGSTGTTTAPALQPFVDKGLGDSDHWPDGLAKSSVDKAGIAGAAIGGSAAAVSVAMGGVMSVAGTVMGSTGGVATGVSAGASLGLAMAAVDLCQFSVMINQMNLDATPRVLQEMGRRMAPAAFNFLPFGKEETNNSTQARRLTELLGSSGGNQTDGMERYAKIIGVKVDMVFYVAAAGVLALCLLPFVLWALLVMACGAFVKDFREFGRKWFDKAVGALMMVLIVSEYVIGVSATFQICYQIDNKDINASVYLAFLALVVFAVGTVVFGVYVVRRHEDELRDLGTKDHFEKPVHARYGPLYDEYKFEGRFFFAPKLLLALFCGMTTGMIWVKGIWQIVIMLTLHIAFLFYLEFKQPYPTQFVQRTSSFVIIIKISALLLSFFLIQSATSFNQSLPVDLREGVGFAIIGLQVLVLVCLMVRQVYIFYRTWKIRQMGPQEKEVESFYPIGNINYGNKNDNNDNGQYHPQNQFQNPQPTPMQHEYAQQTPDRFKLQNETGIRPTPMGRGLHNPSSQHVEMADATPHAPFRRHNEVEL</sequence>
<gene>
    <name evidence="5" type="ORF">Poli38472_012540</name>
</gene>
<name>A0A8K1FHT2_PYTOL</name>
<proteinExistence type="predicted"/>
<feature type="transmembrane region" description="Helical" evidence="2">
    <location>
        <begin position="776"/>
        <end position="795"/>
    </location>
</feature>
<keyword evidence="2" id="KW-0812">Transmembrane</keyword>
<evidence type="ECO:0000313" key="6">
    <source>
        <dbReference type="Proteomes" id="UP000794436"/>
    </source>
</evidence>
<feature type="compositionally biased region" description="Low complexity" evidence="1">
    <location>
        <begin position="163"/>
        <end position="252"/>
    </location>
</feature>
<dbReference type="Proteomes" id="UP000794436">
    <property type="component" value="Unassembled WGS sequence"/>
</dbReference>
<evidence type="ECO:0000256" key="1">
    <source>
        <dbReference type="SAM" id="MobiDB-lite"/>
    </source>
</evidence>
<dbReference type="Pfam" id="PF06011">
    <property type="entry name" value="TRP"/>
    <property type="match status" value="1"/>
</dbReference>
<feature type="compositionally biased region" description="Low complexity" evidence="1">
    <location>
        <begin position="63"/>
        <end position="112"/>
    </location>
</feature>
<evidence type="ECO:0000256" key="2">
    <source>
        <dbReference type="SAM" id="Phobius"/>
    </source>
</evidence>
<feature type="compositionally biased region" description="Low complexity" evidence="1">
    <location>
        <begin position="897"/>
        <end position="921"/>
    </location>
</feature>
<reference evidence="5" key="1">
    <citation type="submission" date="2019-03" db="EMBL/GenBank/DDBJ databases">
        <title>Long read genome sequence of the mycoparasitic Pythium oligandrum ATCC 38472 isolated from sugarbeet rhizosphere.</title>
        <authorList>
            <person name="Gaulin E."/>
        </authorList>
    </citation>
    <scope>NUCLEOTIDE SEQUENCE</scope>
    <source>
        <strain evidence="5">ATCC 38472_TT</strain>
    </source>
</reference>
<dbReference type="PANTHER" id="PTHR31145">
    <property type="entry name" value="INTEGRAL MEMBRANE PROTEIN (AFU_ORTHOLOGUE AFUA_7G01610)"/>
    <property type="match status" value="1"/>
</dbReference>
<dbReference type="GO" id="GO:0055085">
    <property type="term" value="P:transmembrane transport"/>
    <property type="evidence" value="ECO:0007669"/>
    <property type="project" value="TreeGrafter"/>
</dbReference>
<keyword evidence="6" id="KW-1185">Reference proteome</keyword>
<evidence type="ECO:0000259" key="4">
    <source>
        <dbReference type="Pfam" id="PF06011"/>
    </source>
</evidence>
<dbReference type="GO" id="GO:0016020">
    <property type="term" value="C:membrane"/>
    <property type="evidence" value="ECO:0007669"/>
    <property type="project" value="TreeGrafter"/>
</dbReference>
<feature type="transmembrane region" description="Helical" evidence="2">
    <location>
        <begin position="846"/>
        <end position="868"/>
    </location>
</feature>
<evidence type="ECO:0000256" key="3">
    <source>
        <dbReference type="SAM" id="SignalP"/>
    </source>
</evidence>
<feature type="transmembrane region" description="Helical" evidence="2">
    <location>
        <begin position="612"/>
        <end position="636"/>
    </location>
</feature>
<comment type="caution">
    <text evidence="5">The sequence shown here is derived from an EMBL/GenBank/DDBJ whole genome shotgun (WGS) entry which is preliminary data.</text>
</comment>
<protein>
    <recommendedName>
        <fullName evidence="4">TRP C-terminal domain-containing protein</fullName>
    </recommendedName>
</protein>
<feature type="transmembrane region" description="Helical" evidence="2">
    <location>
        <begin position="807"/>
        <end position="826"/>
    </location>
</feature>
<dbReference type="EMBL" id="SPLM01000076">
    <property type="protein sequence ID" value="TMW61349.1"/>
    <property type="molecule type" value="Genomic_DNA"/>
</dbReference>
<dbReference type="InterPro" id="IPR040241">
    <property type="entry name" value="TRP_Flc/Pkd2-like"/>
</dbReference>
<keyword evidence="2" id="KW-1133">Transmembrane helix</keyword>
<dbReference type="OrthoDB" id="5312224at2759"/>
<dbReference type="AlphaFoldDB" id="A0A8K1FHT2"/>